<reference evidence="3" key="1">
    <citation type="journal article" date="2020" name="Appl. Environ. Microbiol.">
        <title>Diazotrophic Anaeromyxobacter Isolates from Soils.</title>
        <authorList>
            <person name="Masuda Y."/>
            <person name="Yamanaka H."/>
            <person name="Xu Z.X."/>
            <person name="Shiratori Y."/>
            <person name="Aono T."/>
            <person name="Amachi S."/>
            <person name="Senoo K."/>
            <person name="Itoh H."/>
        </authorList>
    </citation>
    <scope>NUCLEOTIDE SEQUENCE [LARGE SCALE GENOMIC DNA]</scope>
    <source>
        <strain evidence="3">R267</strain>
    </source>
</reference>
<dbReference type="InterPro" id="IPR002938">
    <property type="entry name" value="FAD-bd"/>
</dbReference>
<keyword evidence="3" id="KW-1185">Reference proteome</keyword>
<evidence type="ECO:0000313" key="2">
    <source>
        <dbReference type="EMBL" id="GEJ57156.1"/>
    </source>
</evidence>
<dbReference type="Proteomes" id="UP000503640">
    <property type="component" value="Unassembled WGS sequence"/>
</dbReference>
<dbReference type="PANTHER" id="PTHR42685:SF22">
    <property type="entry name" value="CONDITIONED MEDIUM FACTOR RECEPTOR 1"/>
    <property type="match status" value="1"/>
</dbReference>
<dbReference type="GO" id="GO:0071949">
    <property type="term" value="F:FAD binding"/>
    <property type="evidence" value="ECO:0007669"/>
    <property type="project" value="InterPro"/>
</dbReference>
<dbReference type="PANTHER" id="PTHR42685">
    <property type="entry name" value="GERANYLGERANYL DIPHOSPHATE REDUCTASE"/>
    <property type="match status" value="1"/>
</dbReference>
<evidence type="ECO:0000313" key="3">
    <source>
        <dbReference type="Proteomes" id="UP000503640"/>
    </source>
</evidence>
<proteinExistence type="predicted"/>
<sequence>MDACDLLVVGAGPAGCAAAVAARRAAPGLDVRVVDAARFPREKPCGGALTGGAQRELALAGLELRVRHAVVTHALLRVEGLARRVELPRPAAVVRRIELDHDLVLQARAAGARVDEEAPLLALEPGLARTGAGPLRFRAAVAADGVGGPSRRALGLGPGRRAPLRETQLEAAGQGDLLFDLDAAGAGYAWRFPCFVEGRPAESCGVYALAGGAALTGALREFARREGVLPAAPATPSALRLFEPGGPVGAGAALLAGDALGADPLAGEGLRYALWSGRIAGALAARALARGGAPSLRAYRARLAGSRSGLLLQLTARLAPRLYAGQGRWRRAAADPRVAEALAALVSGAAPAGPLLALTVRLAAGAPALVSRSGPA</sequence>
<dbReference type="InterPro" id="IPR050407">
    <property type="entry name" value="Geranylgeranyl_reductase"/>
</dbReference>
<comment type="caution">
    <text evidence="2">The sequence shown here is derived from an EMBL/GenBank/DDBJ whole genome shotgun (WGS) entry which is preliminary data.</text>
</comment>
<dbReference type="PRINTS" id="PR00420">
    <property type="entry name" value="RNGMNOXGNASE"/>
</dbReference>
<dbReference type="AlphaFoldDB" id="A0A7I9VL60"/>
<feature type="domain" description="FAD-binding" evidence="1">
    <location>
        <begin position="4"/>
        <end position="157"/>
    </location>
</feature>
<accession>A0A7I9VL60</accession>
<gene>
    <name evidence="2" type="ORF">AMYX_18970</name>
</gene>
<dbReference type="EMBL" id="BJTG01000004">
    <property type="protein sequence ID" value="GEJ57156.1"/>
    <property type="molecule type" value="Genomic_DNA"/>
</dbReference>
<dbReference type="InterPro" id="IPR036188">
    <property type="entry name" value="FAD/NAD-bd_sf"/>
</dbReference>
<evidence type="ECO:0000259" key="1">
    <source>
        <dbReference type="Pfam" id="PF01494"/>
    </source>
</evidence>
<dbReference type="Gene3D" id="3.50.50.60">
    <property type="entry name" value="FAD/NAD(P)-binding domain"/>
    <property type="match status" value="1"/>
</dbReference>
<dbReference type="RefSeq" id="WP_176064638.1">
    <property type="nucleotide sequence ID" value="NZ_BJTG01000004.1"/>
</dbReference>
<protein>
    <recommendedName>
        <fullName evidence="1">FAD-binding domain-containing protein</fullName>
    </recommendedName>
</protein>
<name>A0A7I9VL60_9BACT</name>
<dbReference type="SUPFAM" id="SSF51905">
    <property type="entry name" value="FAD/NAD(P)-binding domain"/>
    <property type="match status" value="1"/>
</dbReference>
<organism evidence="2 3">
    <name type="scientific">Anaeromyxobacter diazotrophicus</name>
    <dbReference type="NCBI Taxonomy" id="2590199"/>
    <lineage>
        <taxon>Bacteria</taxon>
        <taxon>Pseudomonadati</taxon>
        <taxon>Myxococcota</taxon>
        <taxon>Myxococcia</taxon>
        <taxon>Myxococcales</taxon>
        <taxon>Cystobacterineae</taxon>
        <taxon>Anaeromyxobacteraceae</taxon>
        <taxon>Anaeromyxobacter</taxon>
    </lineage>
</organism>
<dbReference type="Pfam" id="PF01494">
    <property type="entry name" value="FAD_binding_3"/>
    <property type="match status" value="1"/>
</dbReference>